<comment type="caution">
    <text evidence="1">The sequence shown here is derived from an EMBL/GenBank/DDBJ whole genome shotgun (WGS) entry which is preliminary data.</text>
</comment>
<dbReference type="GO" id="GO:0008168">
    <property type="term" value="F:methyltransferase activity"/>
    <property type="evidence" value="ECO:0007669"/>
    <property type="project" value="UniProtKB-KW"/>
</dbReference>
<organism evidence="1 2">
    <name type="scientific">Komagataeibacter europaeus NBRC 3261</name>
    <dbReference type="NCBI Taxonomy" id="1234669"/>
    <lineage>
        <taxon>Bacteria</taxon>
        <taxon>Pseudomonadati</taxon>
        <taxon>Pseudomonadota</taxon>
        <taxon>Alphaproteobacteria</taxon>
        <taxon>Acetobacterales</taxon>
        <taxon>Acetobacteraceae</taxon>
        <taxon>Komagataeibacter</taxon>
    </lineage>
</organism>
<evidence type="ECO:0000313" key="1">
    <source>
        <dbReference type="EMBL" id="GAN97486.1"/>
    </source>
</evidence>
<reference evidence="1 2" key="1">
    <citation type="submission" date="2012-11" db="EMBL/GenBank/DDBJ databases">
        <title>Whole genome sequence of Gluconacetobacter europaeus NBRC3261.</title>
        <authorList>
            <person name="Azuma Y."/>
            <person name="Higashiura N."/>
            <person name="Hirakawa H."/>
            <person name="Matsushita K."/>
        </authorList>
    </citation>
    <scope>NUCLEOTIDE SEQUENCE [LARGE SCALE GENOMIC DNA]</scope>
    <source>
        <strain evidence="1 2">NBRC 3261</strain>
    </source>
</reference>
<accession>A0A0D6Q3Z8</accession>
<sequence>MNTLTTSPVITLLETLHRNAETSDRELMETMMARFNAPETSAEQVMAELLAQERT</sequence>
<dbReference type="Proteomes" id="UP000032675">
    <property type="component" value="Unassembled WGS sequence"/>
</dbReference>
<dbReference type="GO" id="GO:0032259">
    <property type="term" value="P:methylation"/>
    <property type="evidence" value="ECO:0007669"/>
    <property type="project" value="UniProtKB-KW"/>
</dbReference>
<dbReference type="RefSeq" id="WP_239648455.1">
    <property type="nucleotide sequence ID" value="NZ_BANI01000167.1"/>
</dbReference>
<keyword evidence="1" id="KW-0489">Methyltransferase</keyword>
<dbReference type="AlphaFoldDB" id="A0A0D6Q3Z8"/>
<evidence type="ECO:0000313" key="2">
    <source>
        <dbReference type="Proteomes" id="UP000032675"/>
    </source>
</evidence>
<keyword evidence="1" id="KW-0808">Transferase</keyword>
<name>A0A0D6Q3Z8_KOMEU</name>
<dbReference type="EMBL" id="BANI01000167">
    <property type="protein sequence ID" value="GAN97486.1"/>
    <property type="molecule type" value="Genomic_DNA"/>
</dbReference>
<gene>
    <name evidence="1" type="ORF">Geu3261_0191_006</name>
</gene>
<protein>
    <submittedName>
        <fullName evidence="1">O-methyltransferase</fullName>
    </submittedName>
</protein>
<proteinExistence type="predicted"/>